<keyword evidence="2" id="KW-1185">Reference proteome</keyword>
<dbReference type="Proteomes" id="UP000039324">
    <property type="component" value="Unassembled WGS sequence"/>
</dbReference>
<accession>A0A0G4IYE5</accession>
<sequence length="132" mass="14464">MHVAFIISQHYHDTSTVNTIVNEFVRVNSRAGRVVTRRTLTTMDKRDRIRPVLCRHDATMFLVITMSRPSSDITSSSPTWISLATAALAGCGAIQNVSPSNKSLDAMLIVARAICNAHSSWVSDSAPNRDPP</sequence>
<evidence type="ECO:0000313" key="1">
    <source>
        <dbReference type="EMBL" id="CEP00355.1"/>
    </source>
</evidence>
<dbReference type="AlphaFoldDB" id="A0A0G4IYE5"/>
<evidence type="ECO:0000313" key="2">
    <source>
        <dbReference type="Proteomes" id="UP000039324"/>
    </source>
</evidence>
<gene>
    <name evidence="1" type="ORF">PBRA_001409</name>
</gene>
<protein>
    <submittedName>
        <fullName evidence="1">Uncharacterized protein</fullName>
    </submittedName>
</protein>
<organism evidence="1 2">
    <name type="scientific">Plasmodiophora brassicae</name>
    <name type="common">Clubroot disease agent</name>
    <dbReference type="NCBI Taxonomy" id="37360"/>
    <lineage>
        <taxon>Eukaryota</taxon>
        <taxon>Sar</taxon>
        <taxon>Rhizaria</taxon>
        <taxon>Endomyxa</taxon>
        <taxon>Phytomyxea</taxon>
        <taxon>Plasmodiophorida</taxon>
        <taxon>Plasmodiophoridae</taxon>
        <taxon>Plasmodiophora</taxon>
    </lineage>
</organism>
<dbReference type="EMBL" id="CDSF01000101">
    <property type="protein sequence ID" value="CEP00355.1"/>
    <property type="molecule type" value="Genomic_DNA"/>
</dbReference>
<reference evidence="1 2" key="1">
    <citation type="submission" date="2015-02" db="EMBL/GenBank/DDBJ databases">
        <authorList>
            <person name="Chooi Y.-H."/>
        </authorList>
    </citation>
    <scope>NUCLEOTIDE SEQUENCE [LARGE SCALE GENOMIC DNA]</scope>
    <source>
        <strain evidence="1">E3</strain>
    </source>
</reference>
<proteinExistence type="predicted"/>
<name>A0A0G4IYE5_PLABS</name>